<gene>
    <name evidence="1" type="primary">efeO_2</name>
    <name evidence="1" type="ORF">NCTC13148_05783</name>
</gene>
<evidence type="ECO:0000313" key="1">
    <source>
        <dbReference type="EMBL" id="STN25381.1"/>
    </source>
</evidence>
<dbReference type="EMBL" id="UGET01000006">
    <property type="protein sequence ID" value="STN25381.1"/>
    <property type="molecule type" value="Genomic_DNA"/>
</dbReference>
<evidence type="ECO:0000313" key="2">
    <source>
        <dbReference type="Proteomes" id="UP000254255"/>
    </source>
</evidence>
<dbReference type="AlphaFoldDB" id="A0A377F6L8"/>
<accession>A0A377F6L8</accession>
<reference evidence="1 2" key="1">
    <citation type="submission" date="2018-06" db="EMBL/GenBank/DDBJ databases">
        <authorList>
            <consortium name="Pathogen Informatics"/>
            <person name="Doyle S."/>
        </authorList>
    </citation>
    <scope>NUCLEOTIDE SEQUENCE [LARGE SCALE GENOMIC DNA]</scope>
    <source>
        <strain evidence="1 2">NCTC13148</strain>
    </source>
</reference>
<proteinExistence type="predicted"/>
<name>A0A377F6L8_ECOLX</name>
<sequence>MRRKSDALLSLGGAITAYKAYVMAETTQLVTRHQSLYRRD</sequence>
<protein>
    <submittedName>
        <fullName evidence="1">Inactive ferrous ion transporter periplasmic protein EfeO</fullName>
    </submittedName>
</protein>
<organism evidence="1 2">
    <name type="scientific">Escherichia coli</name>
    <dbReference type="NCBI Taxonomy" id="562"/>
    <lineage>
        <taxon>Bacteria</taxon>
        <taxon>Pseudomonadati</taxon>
        <taxon>Pseudomonadota</taxon>
        <taxon>Gammaproteobacteria</taxon>
        <taxon>Enterobacterales</taxon>
        <taxon>Enterobacteriaceae</taxon>
        <taxon>Escherichia</taxon>
    </lineage>
</organism>
<dbReference type="Proteomes" id="UP000254255">
    <property type="component" value="Unassembled WGS sequence"/>
</dbReference>